<dbReference type="Proteomes" id="UP000053681">
    <property type="component" value="Unassembled WGS sequence"/>
</dbReference>
<dbReference type="InterPro" id="IPR021284">
    <property type="entry name" value="DUF2750"/>
</dbReference>
<sequence length="132" mass="15333">MMVEQSIFQQLVNASAHDRYTYFIEQVIKCKRVWIVLDEHNQVKMTGNDDNKRLVPVWPCKEYAQCCLQHAPSGCRVIDISLETFMNELLLGMKKKGMLSSVFWNGLDTIIIGVDQLLFDLEWEIGKTEIIH</sequence>
<evidence type="ECO:0008006" key="3">
    <source>
        <dbReference type="Google" id="ProtNLM"/>
    </source>
</evidence>
<dbReference type="AlphaFoldDB" id="A0A0V8JQS7"/>
<proteinExistence type="predicted"/>
<protein>
    <recommendedName>
        <fullName evidence="3">DUF2750 domain-containing protein</fullName>
    </recommendedName>
</protein>
<reference evidence="1 2" key="1">
    <citation type="submission" date="2015-11" db="EMBL/GenBank/DDBJ databases">
        <title>Bacillus caseinolyticus sp nov.</title>
        <authorList>
            <person name="Dastager S.G."/>
            <person name="Mawlankar R."/>
        </authorList>
    </citation>
    <scope>NUCLEOTIDE SEQUENCE [LARGE SCALE GENOMIC DNA]</scope>
    <source>
        <strain evidence="1 2">SGD-V-76</strain>
    </source>
</reference>
<dbReference type="GeneID" id="93682323"/>
<evidence type="ECO:0000313" key="2">
    <source>
        <dbReference type="Proteomes" id="UP000053681"/>
    </source>
</evidence>
<dbReference type="Pfam" id="PF11042">
    <property type="entry name" value="DUF2750"/>
    <property type="match status" value="1"/>
</dbReference>
<dbReference type="EMBL" id="LNQP01000005">
    <property type="protein sequence ID" value="KSU89399.1"/>
    <property type="molecule type" value="Genomic_DNA"/>
</dbReference>
<accession>A0A0V8JQS7</accession>
<keyword evidence="2" id="KW-1185">Reference proteome</keyword>
<comment type="caution">
    <text evidence="1">The sequence shown here is derived from an EMBL/GenBank/DDBJ whole genome shotgun (WGS) entry which is preliminary data.</text>
</comment>
<name>A0A0V8JQS7_9BACI</name>
<dbReference type="RefSeq" id="WP_025911147.1">
    <property type="nucleotide sequence ID" value="NZ_KQ758628.1"/>
</dbReference>
<organism evidence="1 2">
    <name type="scientific">Priestia veravalensis</name>
    <dbReference type="NCBI Taxonomy" id="1414648"/>
    <lineage>
        <taxon>Bacteria</taxon>
        <taxon>Bacillati</taxon>
        <taxon>Bacillota</taxon>
        <taxon>Bacilli</taxon>
        <taxon>Bacillales</taxon>
        <taxon>Bacillaceae</taxon>
        <taxon>Priestia</taxon>
    </lineage>
</organism>
<gene>
    <name evidence="1" type="ORF">AS180_02275</name>
</gene>
<evidence type="ECO:0000313" key="1">
    <source>
        <dbReference type="EMBL" id="KSU89399.1"/>
    </source>
</evidence>